<dbReference type="Proteomes" id="UP000237819">
    <property type="component" value="Unassembled WGS sequence"/>
</dbReference>
<dbReference type="OrthoDB" id="214484at2"/>
<dbReference type="InterPro" id="IPR025586">
    <property type="entry name" value="PcfJ"/>
</dbReference>
<dbReference type="AlphaFoldDB" id="A0A2S8GKS8"/>
<sequence length="488" mass="55783">MATQHKQKSTSTDRYFLDHLTRLGLDTAEQYRDWCVEHGFNDKLRKSARQRDAEAAHAQRLAAYRQLLRKKRDARRQTDRLLAIARGDLSERQLSDSTQQGFANAIRQSQCKRAPLTELLKHLLRERADFLAGEPFFSDDDIGASALEALPLIAVHANAWVRPLAAWKPKPRSGRKQFLSLLHHLFVRYDMPAFFDKVWFTGFSRQANRERRWYVRIGSGENFRKCDAPIPYTKKMAHYFLTAPADATVSEAIRWGQVLGLGGSPQLAQAVLHTRLRDNFANDDFWITVIQWLVDHPLPDLRQVGPIVDYIQFQKFEVAYYYLGENRNEAGPARQPNFSLRGRTADSLLRDVNRWHAGLDANAVFDVPTWDASGIGDFDHLDETSDGAPRWWSIREICSAKELVAEGRKMRHCVASYATTCVRGDCSIWRMEVETAGMHDKALTLEINPATSTIVQARGKYNRLASNDERNVLRLWAKQAGLKLGNYA</sequence>
<reference evidence="1 2" key="1">
    <citation type="submission" date="2018-02" db="EMBL/GenBank/DDBJ databases">
        <title>Comparative genomes isolates from brazilian mangrove.</title>
        <authorList>
            <person name="Araujo J.E."/>
            <person name="Taketani R.G."/>
            <person name="Silva M.C.P."/>
            <person name="Loureco M.V."/>
            <person name="Andreote F.D."/>
        </authorList>
    </citation>
    <scope>NUCLEOTIDE SEQUENCE [LARGE SCALE GENOMIC DNA]</scope>
    <source>
        <strain evidence="1 2">Nap-Phe MGV</strain>
    </source>
</reference>
<protein>
    <recommendedName>
        <fullName evidence="3">PcfJ-like protein</fullName>
    </recommendedName>
</protein>
<accession>A0A2S8GKS8</accession>
<organism evidence="1 2">
    <name type="scientific">Blastopirellula marina</name>
    <dbReference type="NCBI Taxonomy" id="124"/>
    <lineage>
        <taxon>Bacteria</taxon>
        <taxon>Pseudomonadati</taxon>
        <taxon>Planctomycetota</taxon>
        <taxon>Planctomycetia</taxon>
        <taxon>Pirellulales</taxon>
        <taxon>Pirellulaceae</taxon>
        <taxon>Blastopirellula</taxon>
    </lineage>
</organism>
<proteinExistence type="predicted"/>
<comment type="caution">
    <text evidence="1">The sequence shown here is derived from an EMBL/GenBank/DDBJ whole genome shotgun (WGS) entry which is preliminary data.</text>
</comment>
<gene>
    <name evidence="1" type="ORF">C5Y93_16100</name>
</gene>
<name>A0A2S8GKS8_9BACT</name>
<evidence type="ECO:0008006" key="3">
    <source>
        <dbReference type="Google" id="ProtNLM"/>
    </source>
</evidence>
<dbReference type="Pfam" id="PF14284">
    <property type="entry name" value="PcfJ"/>
    <property type="match status" value="1"/>
</dbReference>
<dbReference type="EMBL" id="PUHZ01000016">
    <property type="protein sequence ID" value="PQO45055.1"/>
    <property type="molecule type" value="Genomic_DNA"/>
</dbReference>
<dbReference type="RefSeq" id="WP_105336454.1">
    <property type="nucleotide sequence ID" value="NZ_PUHZ01000016.1"/>
</dbReference>
<evidence type="ECO:0000313" key="1">
    <source>
        <dbReference type="EMBL" id="PQO45055.1"/>
    </source>
</evidence>
<evidence type="ECO:0000313" key="2">
    <source>
        <dbReference type="Proteomes" id="UP000237819"/>
    </source>
</evidence>